<dbReference type="OrthoDB" id="774557at2759"/>
<dbReference type="InterPro" id="IPR029005">
    <property type="entry name" value="LIM-bd/SEUSS"/>
</dbReference>
<evidence type="ECO:0000313" key="2">
    <source>
        <dbReference type="EMBL" id="KZV79187.1"/>
    </source>
</evidence>
<dbReference type="STRING" id="1314781.A0A165ZX66"/>
<keyword evidence="4" id="KW-1185">Reference proteome</keyword>
<dbReference type="Pfam" id="PF01803">
    <property type="entry name" value="LIM_bind"/>
    <property type="match status" value="1"/>
</dbReference>
<reference evidence="3 4" key="1">
    <citation type="journal article" date="2016" name="Mol. Biol. Evol.">
        <title>Comparative Genomics of Early-Diverging Mushroom-Forming Fungi Provides Insights into the Origins of Lignocellulose Decay Capabilities.</title>
        <authorList>
            <person name="Nagy L.G."/>
            <person name="Riley R."/>
            <person name="Tritt A."/>
            <person name="Adam C."/>
            <person name="Daum C."/>
            <person name="Floudas D."/>
            <person name="Sun H."/>
            <person name="Yadav J.S."/>
            <person name="Pangilinan J."/>
            <person name="Larsson K.H."/>
            <person name="Matsuura K."/>
            <person name="Barry K."/>
            <person name="Labutti K."/>
            <person name="Kuo R."/>
            <person name="Ohm R.A."/>
            <person name="Bhattacharya S.S."/>
            <person name="Shirouzu T."/>
            <person name="Yoshinaga Y."/>
            <person name="Martin F.M."/>
            <person name="Grigoriev I.V."/>
            <person name="Hibbett D.S."/>
        </authorList>
    </citation>
    <scope>NUCLEOTIDE SEQUENCE [LARGE SCALE GENOMIC DNA]</scope>
    <source>
        <strain evidence="3 4">HHB12029</strain>
    </source>
</reference>
<dbReference type="EMBL" id="KV426662">
    <property type="protein sequence ID" value="KZV79187.1"/>
    <property type="molecule type" value="Genomic_DNA"/>
</dbReference>
<dbReference type="AlphaFoldDB" id="A0A165ZX66"/>
<proteinExistence type="predicted"/>
<name>A0A165ZX66_EXIGL</name>
<feature type="region of interest" description="Disordered" evidence="1">
    <location>
        <begin position="170"/>
        <end position="193"/>
    </location>
</feature>
<accession>A0A165ZX66</accession>
<evidence type="ECO:0000256" key="1">
    <source>
        <dbReference type="SAM" id="MobiDB-lite"/>
    </source>
</evidence>
<protein>
    <submittedName>
        <fullName evidence="3">Uncharacterized protein</fullName>
    </submittedName>
</protein>
<evidence type="ECO:0000313" key="3">
    <source>
        <dbReference type="EMBL" id="KZV86449.1"/>
    </source>
</evidence>
<feature type="non-terminal residue" evidence="3">
    <location>
        <position position="1"/>
    </location>
</feature>
<gene>
    <name evidence="3" type="ORF">EXIGLDRAFT_621990</name>
    <name evidence="2" type="ORF">EXIGLDRAFT_632465</name>
</gene>
<dbReference type="EMBL" id="KV426156">
    <property type="protein sequence ID" value="KZV86449.1"/>
    <property type="molecule type" value="Genomic_DNA"/>
</dbReference>
<dbReference type="Proteomes" id="UP000077266">
    <property type="component" value="Unassembled WGS sequence"/>
</dbReference>
<evidence type="ECO:0000313" key="4">
    <source>
        <dbReference type="Proteomes" id="UP000077266"/>
    </source>
</evidence>
<sequence length="249" mass="26818">QPQTVPIGAGIMRLFNFSTAMAYEGHERYKHDYWVKAIHESFAPHGIFKLTLWKDTVPSESKLFELGLAILPRFFLVTSQSGVKSMSLTAEGAVEKAGRSATGVMTMTVECAMATWTCRYNSGYTVTLRGPIVASMSAAAPTGILRFDSISFDAKHHEKHIMVDMIGRNGGTPKGTTPATLHSSPGGNGSAITAKTEDTMDTRTGLTPEAASNMVDPSLPPDPVNGFGVPQATMRCLEVRFCLCALIRS</sequence>
<organism evidence="3 4">
    <name type="scientific">Exidia glandulosa HHB12029</name>
    <dbReference type="NCBI Taxonomy" id="1314781"/>
    <lineage>
        <taxon>Eukaryota</taxon>
        <taxon>Fungi</taxon>
        <taxon>Dikarya</taxon>
        <taxon>Basidiomycota</taxon>
        <taxon>Agaricomycotina</taxon>
        <taxon>Agaricomycetes</taxon>
        <taxon>Auriculariales</taxon>
        <taxon>Exidiaceae</taxon>
        <taxon>Exidia</taxon>
    </lineage>
</organism>
<feature type="compositionally biased region" description="Polar residues" evidence="1">
    <location>
        <begin position="174"/>
        <end position="193"/>
    </location>
</feature>